<protein>
    <recommendedName>
        <fullName evidence="3">histidine kinase</fullName>
        <ecNumber evidence="3">2.7.13.3</ecNumber>
    </recommendedName>
</protein>
<dbReference type="InterPro" id="IPR029787">
    <property type="entry name" value="Nucleotide_cyclase"/>
</dbReference>
<dbReference type="CDD" id="cd07302">
    <property type="entry name" value="CHD"/>
    <property type="match status" value="1"/>
</dbReference>
<accession>A0A128A3B3</accession>
<dbReference type="Gene3D" id="6.10.340.10">
    <property type="match status" value="1"/>
</dbReference>
<keyword evidence="9" id="KW-0067">ATP-binding</keyword>
<gene>
    <name evidence="15" type="ORF">NDEV_1081</name>
</gene>
<dbReference type="Pfam" id="PF00211">
    <property type="entry name" value="Guanylate_cyc"/>
    <property type="match status" value="1"/>
</dbReference>
<evidence type="ECO:0000256" key="5">
    <source>
        <dbReference type="ARBA" id="ARBA00022553"/>
    </source>
</evidence>
<evidence type="ECO:0000313" key="16">
    <source>
        <dbReference type="Proteomes" id="UP000196239"/>
    </source>
</evidence>
<dbReference type="SMART" id="SM00304">
    <property type="entry name" value="HAMP"/>
    <property type="match status" value="1"/>
</dbReference>
<keyword evidence="12" id="KW-0812">Transmembrane</keyword>
<dbReference type="GO" id="GO:0009190">
    <property type="term" value="P:cyclic nucleotide biosynthetic process"/>
    <property type="evidence" value="ECO:0007669"/>
    <property type="project" value="InterPro"/>
</dbReference>
<evidence type="ECO:0000256" key="1">
    <source>
        <dbReference type="ARBA" id="ARBA00000085"/>
    </source>
</evidence>
<comment type="subcellular location">
    <subcellularLocation>
        <location evidence="2">Cell membrane</location>
        <topology evidence="2">Multi-pass membrane protein</topology>
    </subcellularLocation>
</comment>
<evidence type="ECO:0000313" key="15">
    <source>
        <dbReference type="EMBL" id="CUR51846.1"/>
    </source>
</evidence>
<dbReference type="GO" id="GO:0005524">
    <property type="term" value="F:ATP binding"/>
    <property type="evidence" value="ECO:0007669"/>
    <property type="project" value="UniProtKB-KW"/>
</dbReference>
<evidence type="ECO:0000256" key="6">
    <source>
        <dbReference type="ARBA" id="ARBA00022679"/>
    </source>
</evidence>
<dbReference type="PANTHER" id="PTHR45528:SF1">
    <property type="entry name" value="SENSOR HISTIDINE KINASE CPXA"/>
    <property type="match status" value="1"/>
</dbReference>
<dbReference type="InterPro" id="IPR001054">
    <property type="entry name" value="A/G_cyclase"/>
</dbReference>
<dbReference type="GO" id="GO:0005886">
    <property type="term" value="C:plasma membrane"/>
    <property type="evidence" value="ECO:0007669"/>
    <property type="project" value="UniProtKB-SubCell"/>
</dbReference>
<keyword evidence="16" id="KW-1185">Reference proteome</keyword>
<dbReference type="KEGG" id="ndv:NDEV_1081"/>
<dbReference type="AlphaFoldDB" id="A0A128A3B3"/>
<keyword evidence="8" id="KW-0418">Kinase</keyword>
<comment type="catalytic activity">
    <reaction evidence="1">
        <text>ATP + protein L-histidine = ADP + protein N-phospho-L-histidine.</text>
        <dbReference type="EC" id="2.7.13.3"/>
    </reaction>
</comment>
<dbReference type="PROSITE" id="PS50885">
    <property type="entry name" value="HAMP"/>
    <property type="match status" value="1"/>
</dbReference>
<dbReference type="CDD" id="cd06225">
    <property type="entry name" value="HAMP"/>
    <property type="match status" value="1"/>
</dbReference>
<keyword evidence="10" id="KW-0902">Two-component regulatory system</keyword>
<keyword evidence="7" id="KW-0547">Nucleotide-binding</keyword>
<evidence type="ECO:0000256" key="10">
    <source>
        <dbReference type="ARBA" id="ARBA00023012"/>
    </source>
</evidence>
<dbReference type="SUPFAM" id="SSF158472">
    <property type="entry name" value="HAMP domain-like"/>
    <property type="match status" value="1"/>
</dbReference>
<dbReference type="PROSITE" id="PS50125">
    <property type="entry name" value="GUANYLATE_CYCLASE_2"/>
    <property type="match status" value="1"/>
</dbReference>
<feature type="domain" description="Guanylate cyclase" evidence="13">
    <location>
        <begin position="147"/>
        <end position="278"/>
    </location>
</feature>
<evidence type="ECO:0000259" key="14">
    <source>
        <dbReference type="PROSITE" id="PS50885"/>
    </source>
</evidence>
<dbReference type="GO" id="GO:0016829">
    <property type="term" value="F:lyase activity"/>
    <property type="evidence" value="ECO:0007669"/>
    <property type="project" value="UniProtKB-KW"/>
</dbReference>
<evidence type="ECO:0000256" key="12">
    <source>
        <dbReference type="SAM" id="Phobius"/>
    </source>
</evidence>
<dbReference type="EC" id="2.7.13.3" evidence="3"/>
<keyword evidence="4" id="KW-1003">Cell membrane</keyword>
<dbReference type="SUPFAM" id="SSF55073">
    <property type="entry name" value="Nucleotide cyclase"/>
    <property type="match status" value="1"/>
</dbReference>
<dbReference type="PANTHER" id="PTHR45528">
    <property type="entry name" value="SENSOR HISTIDINE KINASE CPXA"/>
    <property type="match status" value="1"/>
</dbReference>
<dbReference type="GO" id="GO:0000160">
    <property type="term" value="P:phosphorelay signal transduction system"/>
    <property type="evidence" value="ECO:0007669"/>
    <property type="project" value="UniProtKB-KW"/>
</dbReference>
<evidence type="ECO:0000256" key="7">
    <source>
        <dbReference type="ARBA" id="ARBA00022741"/>
    </source>
</evidence>
<dbReference type="GO" id="GO:0004673">
    <property type="term" value="F:protein histidine kinase activity"/>
    <property type="evidence" value="ECO:0007669"/>
    <property type="project" value="UniProtKB-EC"/>
</dbReference>
<dbReference type="InterPro" id="IPR050398">
    <property type="entry name" value="HssS/ArlS-like"/>
</dbReference>
<keyword evidence="5" id="KW-0597">Phosphoprotein</keyword>
<dbReference type="Pfam" id="PF00672">
    <property type="entry name" value="HAMP"/>
    <property type="match status" value="1"/>
</dbReference>
<feature type="transmembrane region" description="Helical" evidence="12">
    <location>
        <begin position="14"/>
        <end position="36"/>
    </location>
</feature>
<evidence type="ECO:0000256" key="9">
    <source>
        <dbReference type="ARBA" id="ARBA00022840"/>
    </source>
</evidence>
<evidence type="ECO:0000256" key="4">
    <source>
        <dbReference type="ARBA" id="ARBA00022475"/>
    </source>
</evidence>
<dbReference type="Proteomes" id="UP000196239">
    <property type="component" value="Chromosome 1"/>
</dbReference>
<evidence type="ECO:0000259" key="13">
    <source>
        <dbReference type="PROSITE" id="PS50125"/>
    </source>
</evidence>
<feature type="domain" description="HAMP" evidence="14">
    <location>
        <begin position="68"/>
        <end position="120"/>
    </location>
</feature>
<dbReference type="EMBL" id="LN890280">
    <property type="protein sequence ID" value="CUR51846.1"/>
    <property type="molecule type" value="Genomic_DNA"/>
</dbReference>
<keyword evidence="12" id="KW-1133">Transmembrane helix</keyword>
<evidence type="ECO:0000256" key="3">
    <source>
        <dbReference type="ARBA" id="ARBA00012438"/>
    </source>
</evidence>
<evidence type="ECO:0000256" key="2">
    <source>
        <dbReference type="ARBA" id="ARBA00004651"/>
    </source>
</evidence>
<feature type="transmembrane region" description="Helical" evidence="12">
    <location>
        <begin position="48"/>
        <end position="66"/>
    </location>
</feature>
<evidence type="ECO:0000256" key="11">
    <source>
        <dbReference type="ARBA" id="ARBA00023136"/>
    </source>
</evidence>
<reference evidence="16" key="1">
    <citation type="submission" date="2015-10" db="EMBL/GenBank/DDBJ databases">
        <authorList>
            <person name="Lehtovirta-Morley L.E."/>
            <person name="Vieille C."/>
        </authorList>
    </citation>
    <scope>NUCLEOTIDE SEQUENCE [LARGE SCALE GENOMIC DNA]</scope>
</reference>
<keyword evidence="15" id="KW-0456">Lyase</keyword>
<name>A0A128A3B3_9ARCH</name>
<keyword evidence="6" id="KW-0808">Transferase</keyword>
<dbReference type="InterPro" id="IPR003660">
    <property type="entry name" value="HAMP_dom"/>
</dbReference>
<keyword evidence="11 12" id="KW-0472">Membrane</keyword>
<proteinExistence type="predicted"/>
<evidence type="ECO:0000256" key="8">
    <source>
        <dbReference type="ARBA" id="ARBA00022777"/>
    </source>
</evidence>
<dbReference type="Gene3D" id="3.30.70.1230">
    <property type="entry name" value="Nucleotide cyclase"/>
    <property type="match status" value="1"/>
</dbReference>
<sequence>MLFNLRFFSLKKKLLVLVLTVSLISIMTTTILFLNFNNIPLFQLKQNIIGIGLALMIAISLITVFLSKRLSEPLTRLREAADKIAKGNFDVRTDIKAHDEIGQLSASFDSMAQKLQESMIAINLREEIIKEQEDILLRFSQKNEDSCVCIIDIVQSTLLTASLSNEQIKNFYGIFINSIAEIVKKFNGMVVKNIGDSLLFYFIKTDSDDNAYFKNVIECCLTISDSNSELNKKMTKVGLPEISYRTSVSYGTISIAKVATSSVDDIFGVTVNRCSKINRFALPNGVIIGSDFYEKVKNFDDYQFRNMNATVGDQSIYSVFLVTRK</sequence>
<organism evidence="15 16">
    <name type="scientific">Nitrosotalea devaniterrae</name>
    <dbReference type="NCBI Taxonomy" id="1078905"/>
    <lineage>
        <taxon>Archaea</taxon>
        <taxon>Nitrososphaerota</taxon>
        <taxon>Nitrososphaeria</taxon>
        <taxon>Nitrosotaleales</taxon>
        <taxon>Nitrosotaleaceae</taxon>
        <taxon>Nitrosotalea</taxon>
    </lineage>
</organism>